<evidence type="ECO:0000256" key="3">
    <source>
        <dbReference type="ARBA" id="ARBA00023163"/>
    </source>
</evidence>
<dbReference type="CDD" id="cd07377">
    <property type="entry name" value="WHTH_GntR"/>
    <property type="match status" value="1"/>
</dbReference>
<dbReference type="Proteomes" id="UP001279642">
    <property type="component" value="Unassembled WGS sequence"/>
</dbReference>
<keyword evidence="1" id="KW-0805">Transcription regulation</keyword>
<comment type="caution">
    <text evidence="5">The sequence shown here is derived from an EMBL/GenBank/DDBJ whole genome shotgun (WGS) entry which is preliminary data.</text>
</comment>
<name>A0ABU5EGG2_9PROT</name>
<organism evidence="5 6">
    <name type="scientific">Dongia soli</name>
    <dbReference type="NCBI Taxonomy" id="600628"/>
    <lineage>
        <taxon>Bacteria</taxon>
        <taxon>Pseudomonadati</taxon>
        <taxon>Pseudomonadota</taxon>
        <taxon>Alphaproteobacteria</taxon>
        <taxon>Rhodospirillales</taxon>
        <taxon>Dongiaceae</taxon>
        <taxon>Dongia</taxon>
    </lineage>
</organism>
<dbReference type="RefSeq" id="WP_320510583.1">
    <property type="nucleotide sequence ID" value="NZ_JAXCLW010000010.1"/>
</dbReference>
<feature type="domain" description="HTH gntR-type" evidence="4">
    <location>
        <begin position="20"/>
        <end position="87"/>
    </location>
</feature>
<dbReference type="Gene3D" id="1.10.10.10">
    <property type="entry name" value="Winged helix-like DNA-binding domain superfamily/Winged helix DNA-binding domain"/>
    <property type="match status" value="1"/>
</dbReference>
<keyword evidence="3" id="KW-0804">Transcription</keyword>
<evidence type="ECO:0000256" key="1">
    <source>
        <dbReference type="ARBA" id="ARBA00023015"/>
    </source>
</evidence>
<dbReference type="InterPro" id="IPR036388">
    <property type="entry name" value="WH-like_DNA-bd_sf"/>
</dbReference>
<reference evidence="5 6" key="1">
    <citation type="journal article" date="2016" name="Antonie Van Leeuwenhoek">
        <title>Dongia soli sp. nov., isolated from soil from Dokdo, Korea.</title>
        <authorList>
            <person name="Kim D.U."/>
            <person name="Lee H."/>
            <person name="Kim H."/>
            <person name="Kim S.G."/>
            <person name="Ka J.O."/>
        </authorList>
    </citation>
    <scope>NUCLEOTIDE SEQUENCE [LARGE SCALE GENOMIC DNA]</scope>
    <source>
        <strain evidence="5 6">D78</strain>
    </source>
</reference>
<evidence type="ECO:0000313" key="6">
    <source>
        <dbReference type="Proteomes" id="UP001279642"/>
    </source>
</evidence>
<dbReference type="SMART" id="SM00345">
    <property type="entry name" value="HTH_GNTR"/>
    <property type="match status" value="1"/>
</dbReference>
<dbReference type="Pfam" id="PF07729">
    <property type="entry name" value="FCD"/>
    <property type="match status" value="1"/>
</dbReference>
<evidence type="ECO:0000259" key="4">
    <source>
        <dbReference type="PROSITE" id="PS50949"/>
    </source>
</evidence>
<sequence length="242" mass="26944">MTSQKERGGLSSLKVSKSTVTLRQQVLDVLRRAILEFRFKPGDRLIERELCELTGVSRTSVREALRHLESEGLVQNIPNKGPSVAIVTPEDAQHIYEVREALEGLAGRLFAERATTKEINALQSALQKLEAAFATGDTREIVAEATHFYDVLLEGCDNHLIRDMIRSLHARVVFLRATSMSQPGRAPGSLNEMTKITEAICRRDPDAAETACKEHVRLARNAALDMLRRQDAIQPHSPRLTG</sequence>
<keyword evidence="6" id="KW-1185">Reference proteome</keyword>
<evidence type="ECO:0000256" key="2">
    <source>
        <dbReference type="ARBA" id="ARBA00023125"/>
    </source>
</evidence>
<dbReference type="InterPro" id="IPR008920">
    <property type="entry name" value="TF_FadR/GntR_C"/>
</dbReference>
<accession>A0ABU5EGG2</accession>
<dbReference type="SUPFAM" id="SSF46785">
    <property type="entry name" value="Winged helix' DNA-binding domain"/>
    <property type="match status" value="1"/>
</dbReference>
<gene>
    <name evidence="5" type="ORF">SMD27_21895</name>
</gene>
<dbReference type="PANTHER" id="PTHR43537">
    <property type="entry name" value="TRANSCRIPTIONAL REGULATOR, GNTR FAMILY"/>
    <property type="match status" value="1"/>
</dbReference>
<dbReference type="InterPro" id="IPR036390">
    <property type="entry name" value="WH_DNA-bd_sf"/>
</dbReference>
<dbReference type="EMBL" id="JAXCLW010000010">
    <property type="protein sequence ID" value="MDY0885509.1"/>
    <property type="molecule type" value="Genomic_DNA"/>
</dbReference>
<dbReference type="PROSITE" id="PS50949">
    <property type="entry name" value="HTH_GNTR"/>
    <property type="match status" value="1"/>
</dbReference>
<proteinExistence type="predicted"/>
<dbReference type="InterPro" id="IPR011711">
    <property type="entry name" value="GntR_C"/>
</dbReference>
<dbReference type="Gene3D" id="1.20.120.530">
    <property type="entry name" value="GntR ligand-binding domain-like"/>
    <property type="match status" value="1"/>
</dbReference>
<dbReference type="Pfam" id="PF00392">
    <property type="entry name" value="GntR"/>
    <property type="match status" value="1"/>
</dbReference>
<keyword evidence="2" id="KW-0238">DNA-binding</keyword>
<protein>
    <submittedName>
        <fullName evidence="5">GntR family transcriptional regulator</fullName>
    </submittedName>
</protein>
<dbReference type="InterPro" id="IPR000524">
    <property type="entry name" value="Tscrpt_reg_HTH_GntR"/>
</dbReference>
<dbReference type="PANTHER" id="PTHR43537:SF24">
    <property type="entry name" value="GLUCONATE OPERON TRANSCRIPTIONAL REPRESSOR"/>
    <property type="match status" value="1"/>
</dbReference>
<dbReference type="PRINTS" id="PR00035">
    <property type="entry name" value="HTHGNTR"/>
</dbReference>
<evidence type="ECO:0000313" key="5">
    <source>
        <dbReference type="EMBL" id="MDY0885509.1"/>
    </source>
</evidence>
<dbReference type="SUPFAM" id="SSF48008">
    <property type="entry name" value="GntR ligand-binding domain-like"/>
    <property type="match status" value="1"/>
</dbReference>
<dbReference type="SMART" id="SM00895">
    <property type="entry name" value="FCD"/>
    <property type="match status" value="1"/>
</dbReference>